<dbReference type="AlphaFoldDB" id="A0A6V7GYS6"/>
<keyword evidence="2" id="KW-1185">Reference proteome</keyword>
<organism evidence="1 2">
    <name type="scientific">Heterotrigona itama</name>
    <dbReference type="NCBI Taxonomy" id="395501"/>
    <lineage>
        <taxon>Eukaryota</taxon>
        <taxon>Metazoa</taxon>
        <taxon>Ecdysozoa</taxon>
        <taxon>Arthropoda</taxon>
        <taxon>Hexapoda</taxon>
        <taxon>Insecta</taxon>
        <taxon>Pterygota</taxon>
        <taxon>Neoptera</taxon>
        <taxon>Endopterygota</taxon>
        <taxon>Hymenoptera</taxon>
        <taxon>Apocrita</taxon>
        <taxon>Aculeata</taxon>
        <taxon>Apoidea</taxon>
        <taxon>Anthophila</taxon>
        <taxon>Apidae</taxon>
        <taxon>Heterotrigona</taxon>
    </lineage>
</organism>
<accession>A0A6V7GYS6</accession>
<feature type="non-terminal residue" evidence="1">
    <location>
        <position position="1"/>
    </location>
</feature>
<dbReference type="EMBL" id="CAJDYZ010004415">
    <property type="protein sequence ID" value="CAD1471374.1"/>
    <property type="molecule type" value="Genomic_DNA"/>
</dbReference>
<dbReference type="Proteomes" id="UP000752696">
    <property type="component" value="Unassembled WGS sequence"/>
</dbReference>
<gene>
    <name evidence="1" type="ORF">MHI_LOCUS236420</name>
</gene>
<feature type="non-terminal residue" evidence="1">
    <location>
        <position position="35"/>
    </location>
</feature>
<sequence>NEVGKLAHEIVLASLTFETVCSTMKSIIRTITTGF</sequence>
<evidence type="ECO:0000313" key="1">
    <source>
        <dbReference type="EMBL" id="CAD1471374.1"/>
    </source>
</evidence>
<name>A0A6V7GYS6_9HYME</name>
<comment type="caution">
    <text evidence="1">The sequence shown here is derived from an EMBL/GenBank/DDBJ whole genome shotgun (WGS) entry which is preliminary data.</text>
</comment>
<reference evidence="1" key="1">
    <citation type="submission" date="2020-07" db="EMBL/GenBank/DDBJ databases">
        <authorList>
            <person name="Nazaruddin N."/>
        </authorList>
    </citation>
    <scope>NUCLEOTIDE SEQUENCE</scope>
</reference>
<evidence type="ECO:0000313" key="2">
    <source>
        <dbReference type="Proteomes" id="UP000752696"/>
    </source>
</evidence>
<protein>
    <submittedName>
        <fullName evidence="1">Uncharacterized protein</fullName>
    </submittedName>
</protein>
<proteinExistence type="predicted"/>